<feature type="region of interest" description="Disordered" evidence="2">
    <location>
        <begin position="392"/>
        <end position="424"/>
    </location>
</feature>
<reference evidence="5" key="1">
    <citation type="submission" date="2025-08" db="UniProtKB">
        <authorList>
            <consortium name="RefSeq"/>
        </authorList>
    </citation>
    <scope>IDENTIFICATION</scope>
</reference>
<evidence type="ECO:0000259" key="3">
    <source>
        <dbReference type="SMART" id="SM00717"/>
    </source>
</evidence>
<feature type="compositionally biased region" description="Basic residues" evidence="2">
    <location>
        <begin position="247"/>
        <end position="263"/>
    </location>
</feature>
<comment type="subcellular location">
    <subcellularLocation>
        <location evidence="1">Nucleus</location>
    </subcellularLocation>
</comment>
<protein>
    <submittedName>
        <fullName evidence="5">Uncharacterized protein LOC112057982</fullName>
    </submittedName>
</protein>
<feature type="region of interest" description="Disordered" evidence="2">
    <location>
        <begin position="23"/>
        <end position="60"/>
    </location>
</feature>
<feature type="compositionally biased region" description="Basic and acidic residues" evidence="2">
    <location>
        <begin position="173"/>
        <end position="189"/>
    </location>
</feature>
<feature type="compositionally biased region" description="Basic and acidic residues" evidence="2">
    <location>
        <begin position="51"/>
        <end position="60"/>
    </location>
</feature>
<dbReference type="GO" id="GO:0070898">
    <property type="term" value="P:RNA polymerase III preinitiation complex assembly"/>
    <property type="evidence" value="ECO:0007669"/>
    <property type="project" value="TreeGrafter"/>
</dbReference>
<feature type="compositionally biased region" description="Low complexity" evidence="2">
    <location>
        <begin position="714"/>
        <end position="739"/>
    </location>
</feature>
<feature type="compositionally biased region" description="Basic and acidic residues" evidence="2">
    <location>
        <begin position="559"/>
        <end position="579"/>
    </location>
</feature>
<dbReference type="CTD" id="55814"/>
<feature type="region of interest" description="Disordered" evidence="2">
    <location>
        <begin position="173"/>
        <end position="200"/>
    </location>
</feature>
<feature type="compositionally biased region" description="Polar residues" evidence="2">
    <location>
        <begin position="634"/>
        <end position="648"/>
    </location>
</feature>
<dbReference type="SMART" id="SM00717">
    <property type="entry name" value="SANT"/>
    <property type="match status" value="1"/>
</dbReference>
<accession>A0A6J1P977</accession>
<proteinExistence type="predicted"/>
<feature type="region of interest" description="Disordered" evidence="2">
    <location>
        <begin position="115"/>
        <end position="158"/>
    </location>
</feature>
<sequence>MSTRRARIKAVTSLPPRRKIAVVAESKTDKPVTSTKSPRTPLDQKSPRSKNVTEAKTDDNIAHTGIEKLIITENPGSSKTATVDSVYKANTPIIPHTPDKVLSVDNKKYDCNVFASPARKDSPKKTFASPIAPSPKVIRSSDISRPQTPHRTPTPCKISDNNELQIAERIVSKIDHSAKNPGKDIRDDYSIPSVNESTDDEAMDGIVPLKPATKVQKPIDVLKNEIISENAEVLFDPIVPLPSPSKVRPKLRPVPRLGPHRRNSVQGSASESEDENRRGLLNAKDRQTHDVHTLASLPNRDVSRVRNDSVCSSVSQATAPPAAAASPVRDKQQIHKMRRQEECRRRMAMRRRRETAKRENLTMYDLIFYNPTTNPLVLNDDEIKLKEATEKELAERRAQEKNGDAEKPAESPETSSESAPVPQIKLGPKGEIILDEQSLVIKQTESSRVVSSVVHEGAWGGEGKRHTFNRAAGWSAPETVQFYRALAALGTDFSLMAQLFPHRTRKQLKVKFKKEEKQNGAQIEKALRASVQFDVTQLKKEFEEERVLAAKQAEIAREQLNKQKQADKERLKANKDARLRQNRASKAQEVSKARDNVITSNTQRKRSQQATTPLPSLSTVAIVNSASRSREDSNSITSTPQMKSPDVTNSVQIPKNIENGSLVVLTVNDPSSPSKKMLQTYIANGPGKLTPVALPPNILNYVVGYMKKSTPKGSNVSSPQLLSPSSVTSVDSNSAANAVMPSPSKRQRHSSFSITQL</sequence>
<dbReference type="KEGG" id="bany:112057982"/>
<gene>
    <name evidence="5" type="primary">LOC112057982</name>
</gene>
<dbReference type="PANTHER" id="PTHR22929:SF0">
    <property type="entry name" value="TRANSCRIPTION FACTOR TFIIIB COMPONENT B'' HOMOLOG"/>
    <property type="match status" value="1"/>
</dbReference>
<feature type="domain" description="Myb-like" evidence="3">
    <location>
        <begin position="470"/>
        <end position="518"/>
    </location>
</feature>
<name>A0A6J1P977_BICAN</name>
<feature type="compositionally biased region" description="Basic and acidic residues" evidence="2">
    <location>
        <begin position="328"/>
        <end position="345"/>
    </location>
</feature>
<dbReference type="GO" id="GO:0000126">
    <property type="term" value="C:transcription factor TFIIIB complex"/>
    <property type="evidence" value="ECO:0007669"/>
    <property type="project" value="TreeGrafter"/>
</dbReference>
<dbReference type="AlphaFoldDB" id="A0A6J1P977"/>
<feature type="compositionally biased region" description="Low complexity" evidence="2">
    <location>
        <begin position="312"/>
        <end position="327"/>
    </location>
</feature>
<evidence type="ECO:0000313" key="5">
    <source>
        <dbReference type="RefSeq" id="XP_023954380.1"/>
    </source>
</evidence>
<feature type="region of interest" description="Disordered" evidence="2">
    <location>
        <begin position="709"/>
        <end position="757"/>
    </location>
</feature>
<dbReference type="GeneID" id="112057982"/>
<feature type="compositionally biased region" description="Polar residues" evidence="2">
    <location>
        <begin position="597"/>
        <end position="627"/>
    </location>
</feature>
<dbReference type="Proteomes" id="UP001652582">
    <property type="component" value="Chromosome 20"/>
</dbReference>
<evidence type="ECO:0000256" key="1">
    <source>
        <dbReference type="ARBA" id="ARBA00004123"/>
    </source>
</evidence>
<dbReference type="RefSeq" id="XP_023954380.1">
    <property type="nucleotide sequence ID" value="XM_024098612.2"/>
</dbReference>
<feature type="compositionally biased region" description="Basic and acidic residues" evidence="2">
    <location>
        <begin position="392"/>
        <end position="410"/>
    </location>
</feature>
<dbReference type="GO" id="GO:0001156">
    <property type="term" value="F:TFIIIC-class transcription factor complex binding"/>
    <property type="evidence" value="ECO:0007669"/>
    <property type="project" value="TreeGrafter"/>
</dbReference>
<dbReference type="PANTHER" id="PTHR22929">
    <property type="entry name" value="RNA POLYMERASE III TRANSCRIPTION INITIATION FACTOR B"/>
    <property type="match status" value="1"/>
</dbReference>
<dbReference type="InterPro" id="IPR039467">
    <property type="entry name" value="TFIIIB_B''_Myb"/>
</dbReference>
<feature type="compositionally biased region" description="Basic residues" evidence="2">
    <location>
        <begin position="346"/>
        <end position="355"/>
    </location>
</feature>
<feature type="compositionally biased region" description="Low complexity" evidence="2">
    <location>
        <begin position="411"/>
        <end position="422"/>
    </location>
</feature>
<organism evidence="4 5">
    <name type="scientific">Bicyclus anynana</name>
    <name type="common">Squinting bush brown butterfly</name>
    <dbReference type="NCBI Taxonomy" id="110368"/>
    <lineage>
        <taxon>Eukaryota</taxon>
        <taxon>Metazoa</taxon>
        <taxon>Ecdysozoa</taxon>
        <taxon>Arthropoda</taxon>
        <taxon>Hexapoda</taxon>
        <taxon>Insecta</taxon>
        <taxon>Pterygota</taxon>
        <taxon>Neoptera</taxon>
        <taxon>Endopterygota</taxon>
        <taxon>Lepidoptera</taxon>
        <taxon>Glossata</taxon>
        <taxon>Ditrysia</taxon>
        <taxon>Papilionoidea</taxon>
        <taxon>Nymphalidae</taxon>
        <taxon>Satyrinae</taxon>
        <taxon>Satyrini</taxon>
        <taxon>Mycalesina</taxon>
        <taxon>Bicyclus</taxon>
    </lineage>
</organism>
<feature type="region of interest" description="Disordered" evidence="2">
    <location>
        <begin position="240"/>
        <end position="356"/>
    </location>
</feature>
<dbReference type="Pfam" id="PF15963">
    <property type="entry name" value="Myb_DNA-bind_7"/>
    <property type="match status" value="1"/>
</dbReference>
<keyword evidence="4" id="KW-1185">Reference proteome</keyword>
<feature type="compositionally biased region" description="Polar residues" evidence="2">
    <location>
        <begin position="141"/>
        <end position="151"/>
    </location>
</feature>
<evidence type="ECO:0000256" key="2">
    <source>
        <dbReference type="SAM" id="MobiDB-lite"/>
    </source>
</evidence>
<dbReference type="CDD" id="cd00167">
    <property type="entry name" value="SANT"/>
    <property type="match status" value="1"/>
</dbReference>
<dbReference type="Gene3D" id="1.10.10.60">
    <property type="entry name" value="Homeodomain-like"/>
    <property type="match status" value="1"/>
</dbReference>
<dbReference type="GO" id="GO:0005634">
    <property type="term" value="C:nucleus"/>
    <property type="evidence" value="ECO:0007669"/>
    <property type="project" value="UniProtKB-SubCell"/>
</dbReference>
<feature type="compositionally biased region" description="Basic and acidic residues" evidence="2">
    <location>
        <begin position="275"/>
        <end position="292"/>
    </location>
</feature>
<dbReference type="SUPFAM" id="SSF46689">
    <property type="entry name" value="Homeodomain-like"/>
    <property type="match status" value="1"/>
</dbReference>
<dbReference type="InterPro" id="IPR001005">
    <property type="entry name" value="SANT/Myb"/>
</dbReference>
<feature type="region of interest" description="Disordered" evidence="2">
    <location>
        <begin position="559"/>
        <end position="648"/>
    </location>
</feature>
<evidence type="ECO:0000313" key="4">
    <source>
        <dbReference type="Proteomes" id="UP001652582"/>
    </source>
</evidence>
<dbReference type="InterPro" id="IPR009057">
    <property type="entry name" value="Homeodomain-like_sf"/>
</dbReference>
<dbReference type="OrthoDB" id="272624at2759"/>